<proteinExistence type="predicted"/>
<evidence type="ECO:0000313" key="1">
    <source>
        <dbReference type="EMBL" id="GFC57979.1"/>
    </source>
</evidence>
<dbReference type="AlphaFoldDB" id="A0A699Q790"/>
<accession>A0A699Q790</accession>
<gene>
    <name evidence="1" type="ORF">Tci_829949</name>
</gene>
<comment type="caution">
    <text evidence="1">The sequence shown here is derived from an EMBL/GenBank/DDBJ whole genome shotgun (WGS) entry which is preliminary data.</text>
</comment>
<dbReference type="EMBL" id="BKCJ010975757">
    <property type="protein sequence ID" value="GFC57979.1"/>
    <property type="molecule type" value="Genomic_DNA"/>
</dbReference>
<feature type="non-terminal residue" evidence="1">
    <location>
        <position position="1"/>
    </location>
</feature>
<reference evidence="1" key="1">
    <citation type="journal article" date="2019" name="Sci. Rep.">
        <title>Draft genome of Tanacetum cinerariifolium, the natural source of mosquito coil.</title>
        <authorList>
            <person name="Yamashiro T."/>
            <person name="Shiraishi A."/>
            <person name="Satake H."/>
            <person name="Nakayama K."/>
        </authorList>
    </citation>
    <scope>NUCLEOTIDE SEQUENCE</scope>
</reference>
<organism evidence="1">
    <name type="scientific">Tanacetum cinerariifolium</name>
    <name type="common">Dalmatian daisy</name>
    <name type="synonym">Chrysanthemum cinerariifolium</name>
    <dbReference type="NCBI Taxonomy" id="118510"/>
    <lineage>
        <taxon>Eukaryota</taxon>
        <taxon>Viridiplantae</taxon>
        <taxon>Streptophyta</taxon>
        <taxon>Embryophyta</taxon>
        <taxon>Tracheophyta</taxon>
        <taxon>Spermatophyta</taxon>
        <taxon>Magnoliopsida</taxon>
        <taxon>eudicotyledons</taxon>
        <taxon>Gunneridae</taxon>
        <taxon>Pentapetalae</taxon>
        <taxon>asterids</taxon>
        <taxon>campanulids</taxon>
        <taxon>Asterales</taxon>
        <taxon>Asteraceae</taxon>
        <taxon>Asteroideae</taxon>
        <taxon>Anthemideae</taxon>
        <taxon>Anthemidinae</taxon>
        <taxon>Tanacetum</taxon>
    </lineage>
</organism>
<protein>
    <submittedName>
        <fullName evidence="1">Uncharacterized protein</fullName>
    </submittedName>
</protein>
<name>A0A699Q790_TANCI</name>
<sequence>LIIAALRDELRKLNGKAIVDNTVTTHTIDLEMLKVDVEPIAPRLLNNKTVHSDYLRLTQVHASILKEVVEQGKSLNPLNNSLDHTFNLKSVEVVDLNASLQEKVLVITALKEQLKGKAVLSKAVSLNPLDPALLQVDVV</sequence>